<dbReference type="Pfam" id="PF08807">
    <property type="entry name" value="DUF1798"/>
    <property type="match status" value="1"/>
</dbReference>
<dbReference type="SUPFAM" id="SSF140415">
    <property type="entry name" value="YppE-like"/>
    <property type="match status" value="1"/>
</dbReference>
<accession>A0A6B3TU78</accession>
<organism evidence="1 2">
    <name type="scientific">Neobacillus thermocopriae</name>
    <dbReference type="NCBI Taxonomy" id="1215031"/>
    <lineage>
        <taxon>Bacteria</taxon>
        <taxon>Bacillati</taxon>
        <taxon>Bacillota</taxon>
        <taxon>Bacilli</taxon>
        <taxon>Bacillales</taxon>
        <taxon>Bacillaceae</taxon>
        <taxon>Neobacillus</taxon>
    </lineage>
</organism>
<name>A0A6B3TU78_9BACI</name>
<reference evidence="1" key="1">
    <citation type="submission" date="2020-02" db="EMBL/GenBank/DDBJ databases">
        <title>Bacillus sedimentmangrovi sp. nov., isolated from sediment of the mangrove ecosystem.</title>
        <authorList>
            <person name="Liu G."/>
        </authorList>
    </citation>
    <scope>NUCLEOTIDE SEQUENCE [LARGE SCALE GENOMIC DNA]</scope>
    <source>
        <strain evidence="1">SgZ-7</strain>
    </source>
</reference>
<dbReference type="InterPro" id="IPR014913">
    <property type="entry name" value="YppE-like"/>
</dbReference>
<evidence type="ECO:0000313" key="1">
    <source>
        <dbReference type="EMBL" id="NEX79886.1"/>
    </source>
</evidence>
<keyword evidence="2" id="KW-1185">Reference proteome</keyword>
<dbReference type="Gene3D" id="1.20.120.440">
    <property type="entry name" value="YppE-like"/>
    <property type="match status" value="1"/>
</dbReference>
<dbReference type="Proteomes" id="UP000481621">
    <property type="component" value="Unassembled WGS sequence"/>
</dbReference>
<protein>
    <submittedName>
        <fullName evidence="1">DUF1798 family protein</fullName>
    </submittedName>
</protein>
<dbReference type="AlphaFoldDB" id="A0A6B3TU78"/>
<proteinExistence type="predicted"/>
<dbReference type="EMBL" id="JAAIUV010000024">
    <property type="protein sequence ID" value="NEX79886.1"/>
    <property type="molecule type" value="Genomic_DNA"/>
</dbReference>
<comment type="caution">
    <text evidence="1">The sequence shown here is derived from an EMBL/GenBank/DDBJ whole genome shotgun (WGS) entry which is preliminary data.</text>
</comment>
<gene>
    <name evidence="1" type="ORF">G4Z05_13570</name>
</gene>
<sequence>MLEELYNKTEKLIMYQKIYMENFYEVKETRDKKDFYEIIKPFVDEVKAVNDEWNLLMKKWLSEASPKTIHFKQIDTISSYIEQLSIQSFFSETSKKRFLDMYRTVEYFLLEVKKELEKMKRDA</sequence>
<evidence type="ECO:0000313" key="2">
    <source>
        <dbReference type="Proteomes" id="UP000481621"/>
    </source>
</evidence>
<dbReference type="InterPro" id="IPR023351">
    <property type="entry name" value="YppE-like_sf"/>
</dbReference>
<dbReference type="RefSeq" id="WP_163252379.1">
    <property type="nucleotide sequence ID" value="NZ_JAAIUV010000024.1"/>
</dbReference>